<evidence type="ECO:0000256" key="3">
    <source>
        <dbReference type="ARBA" id="ARBA00016195"/>
    </source>
</evidence>
<accession>A0A4V4NF40</accession>
<feature type="compositionally biased region" description="Low complexity" evidence="10">
    <location>
        <begin position="52"/>
        <end position="164"/>
    </location>
</feature>
<evidence type="ECO:0000256" key="2">
    <source>
        <dbReference type="ARBA" id="ARBA00007149"/>
    </source>
</evidence>
<dbReference type="PANTHER" id="PTHR28090:SF1">
    <property type="entry name" value="PROTEIN ROT1"/>
    <property type="match status" value="1"/>
</dbReference>
<reference evidence="13 14" key="1">
    <citation type="journal article" date="2019" name="Front. Genet.">
        <title>Whole-Genome Sequencing of the Opportunistic Yeast Pathogen Candida inconspicua Uncovers Its Hybrid Origin.</title>
        <authorList>
            <person name="Mixao V."/>
            <person name="Hansen A.P."/>
            <person name="Saus E."/>
            <person name="Boekhout T."/>
            <person name="Lass-Florl C."/>
            <person name="Gabaldon T."/>
        </authorList>
    </citation>
    <scope>NUCLEOTIDE SEQUENCE [LARGE SCALE GENOMIC DNA]</scope>
    <source>
        <strain evidence="13 14">CBS 180</strain>
    </source>
</reference>
<evidence type="ECO:0000313" key="14">
    <source>
        <dbReference type="Proteomes" id="UP000307173"/>
    </source>
</evidence>
<evidence type="ECO:0000256" key="8">
    <source>
        <dbReference type="ARBA" id="ARBA00022989"/>
    </source>
</evidence>
<proteinExistence type="inferred from homology"/>
<dbReference type="GO" id="GO:0007118">
    <property type="term" value="P:budding cell apical bud growth"/>
    <property type="evidence" value="ECO:0007669"/>
    <property type="project" value="TreeGrafter"/>
</dbReference>
<dbReference type="STRING" id="52247.A0A4V4NF40"/>
<comment type="similarity">
    <text evidence="2">Belongs to the ROT1 family.</text>
</comment>
<evidence type="ECO:0000256" key="10">
    <source>
        <dbReference type="SAM" id="MobiDB-lite"/>
    </source>
</evidence>
<feature type="compositionally biased region" description="Low complexity" evidence="10">
    <location>
        <begin position="171"/>
        <end position="182"/>
    </location>
</feature>
<evidence type="ECO:0000256" key="1">
    <source>
        <dbReference type="ARBA" id="ARBA00004115"/>
    </source>
</evidence>
<protein>
    <recommendedName>
        <fullName evidence="4">Protein ROT1</fullName>
    </recommendedName>
    <alternativeName>
        <fullName evidence="3">Protein rot1</fullName>
    </alternativeName>
</protein>
<evidence type="ECO:0000256" key="11">
    <source>
        <dbReference type="SAM" id="Phobius"/>
    </source>
</evidence>
<keyword evidence="6 12" id="KW-0732">Signal</keyword>
<sequence>MLLKQFLYVLLTVLIHSNNVLSADPVPAAGQVAAPANPAAAAPANPAAAAAATATTPAVNPEEAVTTETPLTPEVNPVETTPTIPTTPATVPEAVNPTTETTETPIAPPAATVETSSSSSTTTAAVPPTEALTDTTNTAVTNTGTTTTPTVDTLTTGTETGTDTSETKELSSSSSSSSSVSSEKPKETINPDLVSDKIFGTWSSKANTVFTGPGFYDPVDELLIEPALPGISYSFTEDGYWEEAIYQVSPNPRNHSCPAAVLIFQHGTYTMGNNGSLILTPFEVDGRQLLSEPCSDGGVSIYSRYKQIEEFKGYQVYVDPYHGRWRLDLIKSNGEIMQPLYLAYQPPQMLPTITMNPTADATGNSKGKRELNEVEVEFDLSLAGRVKRSLENQYRTNAILKDSTNYAVWWWSSVTMIAVGAGLFVFS</sequence>
<dbReference type="EMBL" id="SELW01000665">
    <property type="protein sequence ID" value="TID14137.1"/>
    <property type="molecule type" value="Genomic_DNA"/>
</dbReference>
<comment type="caution">
    <text evidence="13">The sequence shown here is derived from an EMBL/GenBank/DDBJ whole genome shotgun (WGS) entry which is preliminary data.</text>
</comment>
<feature type="transmembrane region" description="Helical" evidence="11">
    <location>
        <begin position="408"/>
        <end position="426"/>
    </location>
</feature>
<evidence type="ECO:0000256" key="6">
    <source>
        <dbReference type="ARBA" id="ARBA00022729"/>
    </source>
</evidence>
<evidence type="ECO:0000256" key="5">
    <source>
        <dbReference type="ARBA" id="ARBA00022692"/>
    </source>
</evidence>
<evidence type="ECO:0000256" key="4">
    <source>
        <dbReference type="ARBA" id="ARBA00017291"/>
    </source>
</evidence>
<comment type="subcellular location">
    <subcellularLocation>
        <location evidence="1">Endoplasmic reticulum membrane</location>
        <topology evidence="1">Single-pass type I membrane protein</topology>
    </subcellularLocation>
</comment>
<feature type="signal peptide" evidence="12">
    <location>
        <begin position="1"/>
        <end position="22"/>
    </location>
</feature>
<dbReference type="AlphaFoldDB" id="A0A4V4NF40"/>
<evidence type="ECO:0000256" key="12">
    <source>
        <dbReference type="SAM" id="SignalP"/>
    </source>
</evidence>
<dbReference type="GO" id="GO:0051082">
    <property type="term" value="F:unfolded protein binding"/>
    <property type="evidence" value="ECO:0007669"/>
    <property type="project" value="TreeGrafter"/>
</dbReference>
<dbReference type="Proteomes" id="UP000307173">
    <property type="component" value="Unassembled WGS sequence"/>
</dbReference>
<feature type="region of interest" description="Disordered" evidence="10">
    <location>
        <begin position="52"/>
        <end position="190"/>
    </location>
</feature>
<evidence type="ECO:0000313" key="13">
    <source>
        <dbReference type="EMBL" id="TID14137.1"/>
    </source>
</evidence>
<evidence type="ECO:0000256" key="9">
    <source>
        <dbReference type="ARBA" id="ARBA00023136"/>
    </source>
</evidence>
<keyword evidence="5 11" id="KW-0812">Transmembrane</keyword>
<keyword evidence="7" id="KW-0256">Endoplasmic reticulum</keyword>
<dbReference type="InterPro" id="IPR019623">
    <property type="entry name" value="Rot1"/>
</dbReference>
<keyword evidence="8 11" id="KW-1133">Transmembrane helix</keyword>
<dbReference type="PANTHER" id="PTHR28090">
    <property type="entry name" value="PROTEIN ROT1"/>
    <property type="match status" value="1"/>
</dbReference>
<keyword evidence="14" id="KW-1185">Reference proteome</keyword>
<dbReference type="GO" id="GO:0006458">
    <property type="term" value="P:'de novo' protein folding"/>
    <property type="evidence" value="ECO:0007669"/>
    <property type="project" value="InterPro"/>
</dbReference>
<dbReference type="GO" id="GO:0005789">
    <property type="term" value="C:endoplasmic reticulum membrane"/>
    <property type="evidence" value="ECO:0007669"/>
    <property type="project" value="UniProtKB-SubCell"/>
</dbReference>
<evidence type="ECO:0000256" key="7">
    <source>
        <dbReference type="ARBA" id="ARBA00022824"/>
    </source>
</evidence>
<gene>
    <name evidence="13" type="ORF">CANINC_004783</name>
</gene>
<feature type="chain" id="PRO_5020310341" description="Protein ROT1" evidence="12">
    <location>
        <begin position="23"/>
        <end position="427"/>
    </location>
</feature>
<dbReference type="OrthoDB" id="5327821at2759"/>
<keyword evidence="9 11" id="KW-0472">Membrane</keyword>
<dbReference type="Pfam" id="PF10681">
    <property type="entry name" value="Rot1"/>
    <property type="match status" value="1"/>
</dbReference>
<name>A0A4V4NF40_9ASCO</name>
<organism evidence="13 14">
    <name type="scientific">Pichia inconspicua</name>
    <dbReference type="NCBI Taxonomy" id="52247"/>
    <lineage>
        <taxon>Eukaryota</taxon>
        <taxon>Fungi</taxon>
        <taxon>Dikarya</taxon>
        <taxon>Ascomycota</taxon>
        <taxon>Saccharomycotina</taxon>
        <taxon>Pichiomycetes</taxon>
        <taxon>Pichiales</taxon>
        <taxon>Pichiaceae</taxon>
        <taxon>Pichia</taxon>
    </lineage>
</organism>